<feature type="region of interest" description="Disordered" evidence="1">
    <location>
        <begin position="22"/>
        <end position="51"/>
    </location>
</feature>
<organism evidence="2">
    <name type="scientific">Amphimedon queenslandica</name>
    <name type="common">Sponge</name>
    <dbReference type="NCBI Taxonomy" id="400682"/>
    <lineage>
        <taxon>Eukaryota</taxon>
        <taxon>Metazoa</taxon>
        <taxon>Porifera</taxon>
        <taxon>Demospongiae</taxon>
        <taxon>Heteroscleromorpha</taxon>
        <taxon>Haplosclerida</taxon>
        <taxon>Niphatidae</taxon>
        <taxon>Amphimedon</taxon>
    </lineage>
</organism>
<dbReference type="InParanoid" id="A0A1X7VAS1"/>
<name>A0A1X7VAS1_AMPQE</name>
<dbReference type="EnsemblMetazoa" id="Aqu2.1.37400_001">
    <property type="protein sequence ID" value="Aqu2.1.37400_001"/>
    <property type="gene ID" value="Aqu2.1.37400"/>
</dbReference>
<reference evidence="2" key="1">
    <citation type="submission" date="2017-05" db="UniProtKB">
        <authorList>
            <consortium name="EnsemblMetazoa"/>
        </authorList>
    </citation>
    <scope>IDENTIFICATION</scope>
</reference>
<dbReference type="AlphaFoldDB" id="A0A1X7VAS1"/>
<protein>
    <submittedName>
        <fullName evidence="2">Uncharacterized protein</fullName>
    </submittedName>
</protein>
<proteinExistence type="predicted"/>
<evidence type="ECO:0000313" key="2">
    <source>
        <dbReference type="EnsemblMetazoa" id="Aqu2.1.37400_001"/>
    </source>
</evidence>
<feature type="compositionally biased region" description="Polar residues" evidence="1">
    <location>
        <begin position="22"/>
        <end position="35"/>
    </location>
</feature>
<evidence type="ECO:0000256" key="1">
    <source>
        <dbReference type="SAM" id="MobiDB-lite"/>
    </source>
</evidence>
<feature type="compositionally biased region" description="Low complexity" evidence="1">
    <location>
        <begin position="36"/>
        <end position="51"/>
    </location>
</feature>
<sequence>MQASAANECEKHLLGEMSNKTLSTPATTVSDNAENSTFVTTTDPVPTTSSSSSCDVDVWSFFDAKVIETMTTQTTKSECLVEMKRYLCVIVIDGKLDPLECTVSKVLIPECTYSVLYEMKKYGIANLYCIQACGLPKLGHCT</sequence>
<accession>A0A1X7VAS1</accession>